<dbReference type="Pfam" id="PF07992">
    <property type="entry name" value="Pyr_redox_2"/>
    <property type="match status" value="1"/>
</dbReference>
<dbReference type="GO" id="GO:0016491">
    <property type="term" value="F:oxidoreductase activity"/>
    <property type="evidence" value="ECO:0007669"/>
    <property type="project" value="InterPro"/>
</dbReference>
<comment type="cofactor">
    <cofactor evidence="1">
        <name>FAD</name>
        <dbReference type="ChEBI" id="CHEBI:57692"/>
    </cofactor>
</comment>
<evidence type="ECO:0000256" key="2">
    <source>
        <dbReference type="ARBA" id="ARBA00022630"/>
    </source>
</evidence>
<feature type="non-terminal residue" evidence="5">
    <location>
        <position position="1"/>
    </location>
</feature>
<protein>
    <recommendedName>
        <fullName evidence="4">FAD/NAD(P)-binding domain-containing protein</fullName>
    </recommendedName>
</protein>
<evidence type="ECO:0000313" key="5">
    <source>
        <dbReference type="EMBL" id="KUP98446.1"/>
    </source>
</evidence>
<dbReference type="SUPFAM" id="SSF51905">
    <property type="entry name" value="FAD/NAD(P)-binding domain"/>
    <property type="match status" value="1"/>
</dbReference>
<proteinExistence type="predicted"/>
<dbReference type="InterPro" id="IPR036866">
    <property type="entry name" value="RibonucZ/Hydroxyglut_hydro"/>
</dbReference>
<dbReference type="RefSeq" id="WP_198156252.1">
    <property type="nucleotide sequence ID" value="NZ_KQ950180.1"/>
</dbReference>
<evidence type="ECO:0000256" key="3">
    <source>
        <dbReference type="ARBA" id="ARBA00022827"/>
    </source>
</evidence>
<keyword evidence="2" id="KW-0285">Flavoprotein</keyword>
<dbReference type="AlphaFoldDB" id="A0A147KME0"/>
<dbReference type="PANTHER" id="PTHR43429">
    <property type="entry name" value="PYRIDINE NUCLEOTIDE-DISULFIDE OXIDOREDUCTASE DOMAIN-CONTAINING"/>
    <property type="match status" value="1"/>
</dbReference>
<accession>A0A147KME0</accession>
<feature type="domain" description="FAD/NAD(P)-binding" evidence="4">
    <location>
        <begin position="4"/>
        <end position="159"/>
    </location>
</feature>
<dbReference type="InterPro" id="IPR050260">
    <property type="entry name" value="FAD-bd_OxRdtase"/>
</dbReference>
<dbReference type="PANTHER" id="PTHR43429:SF3">
    <property type="entry name" value="NITRITE REDUCTASE [NAD(P)H]"/>
    <property type="match status" value="1"/>
</dbReference>
<evidence type="ECO:0000256" key="1">
    <source>
        <dbReference type="ARBA" id="ARBA00001974"/>
    </source>
</evidence>
<evidence type="ECO:0000259" key="4">
    <source>
        <dbReference type="Pfam" id="PF07992"/>
    </source>
</evidence>
<dbReference type="PATRIC" id="fig|665004.4.peg.190"/>
<evidence type="ECO:0000313" key="6">
    <source>
        <dbReference type="Proteomes" id="UP000074382"/>
    </source>
</evidence>
<comment type="caution">
    <text evidence="5">The sequence shown here is derived from an EMBL/GenBank/DDBJ whole genome shotgun (WGS) entry which is preliminary data.</text>
</comment>
<dbReference type="EMBL" id="LGEM01000008">
    <property type="protein sequence ID" value="KUP98446.1"/>
    <property type="molecule type" value="Genomic_DNA"/>
</dbReference>
<dbReference type="Proteomes" id="UP000074382">
    <property type="component" value="Unassembled WGS sequence"/>
</dbReference>
<name>A0A147KME0_THECS</name>
<dbReference type="Gene3D" id="3.60.15.10">
    <property type="entry name" value="Ribonuclease Z/Hydroxyacylglutathione hydrolase-like"/>
    <property type="match status" value="1"/>
</dbReference>
<dbReference type="InterPro" id="IPR023753">
    <property type="entry name" value="FAD/NAD-binding_dom"/>
</dbReference>
<keyword evidence="6" id="KW-1185">Reference proteome</keyword>
<dbReference type="PRINTS" id="PR00368">
    <property type="entry name" value="FADPNR"/>
</dbReference>
<keyword evidence="3" id="KW-0274">FAD</keyword>
<dbReference type="InterPro" id="IPR036188">
    <property type="entry name" value="FAD/NAD-bd_sf"/>
</dbReference>
<dbReference type="STRING" id="665004.AC529_01185"/>
<gene>
    <name evidence="5" type="ORF">AC529_01185</name>
</gene>
<dbReference type="SUPFAM" id="SSF56281">
    <property type="entry name" value="Metallo-hydrolase/oxidoreductase"/>
    <property type="match status" value="1"/>
</dbReference>
<dbReference type="Gene3D" id="3.50.50.60">
    <property type="entry name" value="FAD/NAD(P)-binding domain"/>
    <property type="match status" value="2"/>
</dbReference>
<organism evidence="5 6">
    <name type="scientific">Thermobifida cellulosilytica TB100</name>
    <dbReference type="NCBI Taxonomy" id="665004"/>
    <lineage>
        <taxon>Bacteria</taxon>
        <taxon>Bacillati</taxon>
        <taxon>Actinomycetota</taxon>
        <taxon>Actinomycetes</taxon>
        <taxon>Streptosporangiales</taxon>
        <taxon>Nocardiopsidaceae</taxon>
        <taxon>Thermobifida</taxon>
    </lineage>
</organism>
<reference evidence="6" key="1">
    <citation type="journal article" date="2017" name="Acta Aliment.">
        <title>Plant polysaccharide degrading enzyme system of Thermpbifida cellulosilytica TB100 revealed by de novo genome project data.</title>
        <authorList>
            <person name="Toth A."/>
            <person name="Baka E."/>
            <person name="Luzics S."/>
            <person name="Bata-Vidacs I."/>
            <person name="Nagy I."/>
            <person name="Balint B."/>
            <person name="Herceg R."/>
            <person name="Olasz F."/>
            <person name="Wilk T."/>
            <person name="Nagy T."/>
            <person name="Kriszt B."/>
            <person name="Nagy I."/>
            <person name="Kukolya J."/>
        </authorList>
    </citation>
    <scope>NUCLEOTIDE SEQUENCE [LARGE SCALE GENOMIC DNA]</scope>
    <source>
        <strain evidence="6">TB100</strain>
    </source>
</reference>
<sequence length="311" mass="32619">ALDDGDTLHYDELVLATGARAAVPPLPGATTSRSRPAEGVTVLRDLADCRRLAALTRPGAPVVVLGGGVLGLETARALGRRGARVHLVEAAAWLMHRQLDQGAARVLAGHYTRLGVTVHSRTAALRWIPGRGLELEDGRVLAGDVLVVATGVRPRTVHAGHELAAGPWRLSVLWPPPDFAGDDPNEGSVVLLARLPSSADAAGLSVLLTGDIEESAQRALLPEPAIRGVDVLKTPHHGAATQEAAFLDATRPRVTLTSVGADNPYGHPAPATWARLTGLTPASYRTDRHGDVAVVPGPDGPVVHWRGPRPR</sequence>